<evidence type="ECO:0000313" key="2">
    <source>
        <dbReference type="EMBL" id="OLZ39841.1"/>
    </source>
</evidence>
<dbReference type="Gene3D" id="3.30.160.660">
    <property type="match status" value="1"/>
</dbReference>
<reference evidence="3" key="1">
    <citation type="submission" date="2016-04" db="EMBL/GenBank/DDBJ databases">
        <authorList>
            <person name="Chen S.-C."/>
            <person name="Lai M.-C."/>
        </authorList>
    </citation>
    <scope>NUCLEOTIDE SEQUENCE [LARGE SCALE GENOMIC DNA]</scope>
    <source>
        <strain evidence="3">AB14</strain>
    </source>
</reference>
<dbReference type="Gene3D" id="3.30.1330.230">
    <property type="match status" value="1"/>
</dbReference>
<dbReference type="PANTHER" id="PTHR37809">
    <property type="entry name" value="RIBOSOMAL PROTEIN S12 METHYLTHIOTRANSFERASE ACCESSORY FACTOR YCAO"/>
    <property type="match status" value="1"/>
</dbReference>
<dbReference type="EMBL" id="LWLN01000001">
    <property type="protein sequence ID" value="OLZ39841.1"/>
    <property type="molecule type" value="Genomic_DNA"/>
</dbReference>
<keyword evidence="3" id="KW-1185">Reference proteome</keyword>
<proteinExistence type="predicted"/>
<dbReference type="Proteomes" id="UP000189370">
    <property type="component" value="Unassembled WGS sequence"/>
</dbReference>
<dbReference type="InterPro" id="IPR027624">
    <property type="entry name" value="TOMM_cyclo_SagD"/>
</dbReference>
<name>A0A1S8ATG4_9EURY</name>
<evidence type="ECO:0000313" key="3">
    <source>
        <dbReference type="Proteomes" id="UP000189370"/>
    </source>
</evidence>
<organism evidence="2 3">
    <name type="scientific">Natrinema saccharevitans</name>
    <dbReference type="NCBI Taxonomy" id="301967"/>
    <lineage>
        <taxon>Archaea</taxon>
        <taxon>Methanobacteriati</taxon>
        <taxon>Methanobacteriota</taxon>
        <taxon>Stenosarchaea group</taxon>
        <taxon>Halobacteria</taxon>
        <taxon>Halobacteriales</taxon>
        <taxon>Natrialbaceae</taxon>
        <taxon>Natrinema</taxon>
    </lineage>
</organism>
<feature type="domain" description="YcaO" evidence="1">
    <location>
        <begin position="65"/>
        <end position="419"/>
    </location>
</feature>
<dbReference type="OrthoDB" id="7433at2157"/>
<evidence type="ECO:0000259" key="1">
    <source>
        <dbReference type="PROSITE" id="PS51664"/>
    </source>
</evidence>
<dbReference type="Gene3D" id="3.30.40.250">
    <property type="match status" value="1"/>
</dbReference>
<dbReference type="PROSITE" id="PS51664">
    <property type="entry name" value="YCAO"/>
    <property type="match status" value="1"/>
</dbReference>
<dbReference type="RefSeq" id="WP_076143182.1">
    <property type="nucleotide sequence ID" value="NZ_LWLN01000001.1"/>
</dbReference>
<protein>
    <recommendedName>
        <fullName evidence="1">YcaO domain-containing protein</fullName>
    </recommendedName>
</protein>
<dbReference type="AlphaFoldDB" id="A0A1S8ATG4"/>
<gene>
    <name evidence="2" type="ORF">A6E15_02050</name>
</gene>
<comment type="caution">
    <text evidence="2">The sequence shown here is derived from an EMBL/GenBank/DDBJ whole genome shotgun (WGS) entry which is preliminary data.</text>
</comment>
<sequence>MRITEHDRPLPAEYEWLLGRKTGIIKRINVWYSDRASPQLLSSGIIETDTSTLRNDDKSSIEAGGKGENVSAALQTAFGETVERYCMDIPDEDRICRGAYAEMKREHEVVDFEYLDIYSDPGSIPQIEPIDTDTSIPWTAGVNLLTGDTIYVPAELVWSFKGPLKNDERHFIGTSNGAAAGRNARDAILAGLYEVIERDGFMETWLNRLSPRKILPERVPGLDDRLEAFLPTNHFEYHLFEYDTLVDVPAYGAVLVNQRDEYPKFMIGSAAGPDRSETIEEALIEAAQGWIHINKLKADRSPDSVRFGDEIWNFEDNVLLYGNPDNFAKVEFLLDGDPGAPRHEPLGEATYSECLRRLEAAGCTPICVEITTPETAHVGIPAVQVIVPELIPLQVPSAIPDEHPRCEGSDIYEVPHPFP</sequence>
<accession>A0A1S8ATG4</accession>
<dbReference type="Pfam" id="PF02624">
    <property type="entry name" value="YcaO"/>
    <property type="match status" value="1"/>
</dbReference>
<dbReference type="InterPro" id="IPR003776">
    <property type="entry name" value="YcaO-like_dom"/>
</dbReference>
<dbReference type="PANTHER" id="PTHR37809:SF1">
    <property type="entry name" value="RIBOSOMAL PROTEIN S12 METHYLTHIOTRANSFERASE ACCESSORY FACTOR YCAO"/>
    <property type="match status" value="1"/>
</dbReference>
<dbReference type="NCBIfam" id="TIGR03604">
    <property type="entry name" value="TOMM_cyclo_SagD"/>
    <property type="match status" value="1"/>
</dbReference>
<dbReference type="STRING" id="301967.A6E15_02050"/>